<dbReference type="Proteomes" id="UP000034127">
    <property type="component" value="Unassembled WGS sequence"/>
</dbReference>
<accession>A0A0G0B8G2</accession>
<dbReference type="EMBL" id="LBPX01000047">
    <property type="protein sequence ID" value="KKP65668.1"/>
    <property type="molecule type" value="Genomic_DNA"/>
</dbReference>
<proteinExistence type="predicted"/>
<evidence type="ECO:0000313" key="2">
    <source>
        <dbReference type="Proteomes" id="UP000034127"/>
    </source>
</evidence>
<name>A0A0G0B8G2_9BACT</name>
<comment type="caution">
    <text evidence="1">The sequence shown here is derived from an EMBL/GenBank/DDBJ whole genome shotgun (WGS) entry which is preliminary data.</text>
</comment>
<organism evidence="1 2">
    <name type="scientific">Candidatus Roizmanbacteria bacterium GW2011_GWC2_35_12</name>
    <dbReference type="NCBI Taxonomy" id="1618485"/>
    <lineage>
        <taxon>Bacteria</taxon>
        <taxon>Candidatus Roizmaniibacteriota</taxon>
    </lineage>
</organism>
<protein>
    <submittedName>
        <fullName evidence="1">Uncharacterized protein</fullName>
    </submittedName>
</protein>
<sequence>MTSTNSNLKNSKKFEWEVPCIPEDKGVYITASRMQHTPQSYRFWILFQLFKATTFEELAEQLYKLIVEEKSRIPSEEWLKKLLLDKKTGLIKSEEIPSFIRRLKGIRIERDESIVKRKFSKNQIINKIKFYKLRLKSEESENRKNLISFEKALAMFEKNSLTKEIVEVEYIKPAKIYHGKKTISPSDARYILDQVYSLLGRSAGSRLAGYPLTTLHKNIYGIETKTVKNINNEMIIKYVYGNRSGENSFSLSKKRVKIGQPYINRLIEASKLISQVIDAVGRYLDNYVKTQGKIGKSLLSVEKLTKYCLSHLEDWFEEKDTFLYSGIRNRTHQNMDFYFLPNRKIKKKLIEDIKKNNGLISSHFKEILEKETLNGALKLAVVDISGGGGTTGVAEFIAKLLNYKTSGHIDKYIDSLIATFESKNGKKPRSIVICPRTDDLTLASIEYIPVLEAIRKRGLKAYLVLAEQLSKSLHNWKGKGKFTTLAWDGKRIIPELIAKRFTFLGEGQNNSTDRGYIMTKLPSGIEIIPSPSSRIPASNKIINSKILELLKHKLEKLGVIVIPTKIITIVDRTKMEVIGRKLEKTNEKNKERLIKFKEEYIQQGVQKTVKEIFAFAKENKKEWPEIEFLGLVLKLDDKRPGRIGKGGELVSAYPIPARILKANIKLKNKKSQYLGKYRFYLNEILIRRINRLVDKGVYDIIIQPNLLTAFADGEDFMETKLFVYAKLVKGVVNE</sequence>
<gene>
    <name evidence="1" type="ORF">UR63_C0047G0006</name>
</gene>
<evidence type="ECO:0000313" key="1">
    <source>
        <dbReference type="EMBL" id="KKP65668.1"/>
    </source>
</evidence>
<dbReference type="AlphaFoldDB" id="A0A0G0B8G2"/>
<reference evidence="1 2" key="1">
    <citation type="journal article" date="2015" name="Nature">
        <title>rRNA introns, odd ribosomes, and small enigmatic genomes across a large radiation of phyla.</title>
        <authorList>
            <person name="Brown C.T."/>
            <person name="Hug L.A."/>
            <person name="Thomas B.C."/>
            <person name="Sharon I."/>
            <person name="Castelle C.J."/>
            <person name="Singh A."/>
            <person name="Wilkins M.J."/>
            <person name="Williams K.H."/>
            <person name="Banfield J.F."/>
        </authorList>
    </citation>
    <scope>NUCLEOTIDE SEQUENCE [LARGE SCALE GENOMIC DNA]</scope>
</reference>